<sequence length="94" mass="11404">MVWYYSRNSFARYSFGRYFRLADTSAMAELSHLQNFYLRRFTINRLPYLNYRTIESTLMPPKAISDVERQALRACYFSQKPQPEQKDIIAWFEQ</sequence>
<feature type="domain" description="ARS-binding protein 1 N-terminal" evidence="1">
    <location>
        <begin position="62"/>
        <end position="94"/>
    </location>
</feature>
<accession>A0A6A6EU84</accession>
<evidence type="ECO:0000259" key="1">
    <source>
        <dbReference type="Pfam" id="PF18107"/>
    </source>
</evidence>
<evidence type="ECO:0000313" key="3">
    <source>
        <dbReference type="Proteomes" id="UP000800200"/>
    </source>
</evidence>
<evidence type="ECO:0000313" key="2">
    <source>
        <dbReference type="EMBL" id="KAF2194349.1"/>
    </source>
</evidence>
<reference evidence="2" key="1">
    <citation type="journal article" date="2020" name="Stud. Mycol.">
        <title>101 Dothideomycetes genomes: a test case for predicting lifestyles and emergence of pathogens.</title>
        <authorList>
            <person name="Haridas S."/>
            <person name="Albert R."/>
            <person name="Binder M."/>
            <person name="Bloem J."/>
            <person name="Labutti K."/>
            <person name="Salamov A."/>
            <person name="Andreopoulos B."/>
            <person name="Baker S."/>
            <person name="Barry K."/>
            <person name="Bills G."/>
            <person name="Bluhm B."/>
            <person name="Cannon C."/>
            <person name="Castanera R."/>
            <person name="Culley D."/>
            <person name="Daum C."/>
            <person name="Ezra D."/>
            <person name="Gonzalez J."/>
            <person name="Henrissat B."/>
            <person name="Kuo A."/>
            <person name="Liang C."/>
            <person name="Lipzen A."/>
            <person name="Lutzoni F."/>
            <person name="Magnuson J."/>
            <person name="Mondo S."/>
            <person name="Nolan M."/>
            <person name="Ohm R."/>
            <person name="Pangilinan J."/>
            <person name="Park H.-J."/>
            <person name="Ramirez L."/>
            <person name="Alfaro M."/>
            <person name="Sun H."/>
            <person name="Tritt A."/>
            <person name="Yoshinaga Y."/>
            <person name="Zwiers L.-H."/>
            <person name="Turgeon B."/>
            <person name="Goodwin S."/>
            <person name="Spatafora J."/>
            <person name="Crous P."/>
            <person name="Grigoriev I."/>
        </authorList>
    </citation>
    <scope>NUCLEOTIDE SEQUENCE</scope>
    <source>
        <strain evidence="2">CBS 207.26</strain>
    </source>
</reference>
<protein>
    <recommendedName>
        <fullName evidence="1">ARS-binding protein 1 N-terminal domain-containing protein</fullName>
    </recommendedName>
</protein>
<dbReference type="Proteomes" id="UP000800200">
    <property type="component" value="Unassembled WGS sequence"/>
</dbReference>
<organism evidence="2 3">
    <name type="scientific">Zopfia rhizophila CBS 207.26</name>
    <dbReference type="NCBI Taxonomy" id="1314779"/>
    <lineage>
        <taxon>Eukaryota</taxon>
        <taxon>Fungi</taxon>
        <taxon>Dikarya</taxon>
        <taxon>Ascomycota</taxon>
        <taxon>Pezizomycotina</taxon>
        <taxon>Dothideomycetes</taxon>
        <taxon>Dothideomycetes incertae sedis</taxon>
        <taxon>Zopfiaceae</taxon>
        <taxon>Zopfia</taxon>
    </lineage>
</organism>
<dbReference type="EMBL" id="ML994612">
    <property type="protein sequence ID" value="KAF2194349.1"/>
    <property type="molecule type" value="Genomic_DNA"/>
</dbReference>
<dbReference type="SUPFAM" id="SSF46689">
    <property type="entry name" value="Homeodomain-like"/>
    <property type="match status" value="1"/>
</dbReference>
<proteinExistence type="predicted"/>
<dbReference type="InterPro" id="IPR041188">
    <property type="entry name" value="HTH_ABP1_N"/>
</dbReference>
<dbReference type="Gene3D" id="1.10.10.60">
    <property type="entry name" value="Homeodomain-like"/>
    <property type="match status" value="1"/>
</dbReference>
<keyword evidence="3" id="KW-1185">Reference proteome</keyword>
<dbReference type="InterPro" id="IPR009057">
    <property type="entry name" value="Homeodomain-like_sf"/>
</dbReference>
<dbReference type="Pfam" id="PF18107">
    <property type="entry name" value="HTH_ABP1_N"/>
    <property type="match status" value="1"/>
</dbReference>
<gene>
    <name evidence="2" type="ORF">K469DRAFT_783460</name>
</gene>
<dbReference type="AlphaFoldDB" id="A0A6A6EU84"/>
<name>A0A6A6EU84_9PEZI</name>